<protein>
    <submittedName>
        <fullName evidence="2">Uncharacterized protein</fullName>
    </submittedName>
</protein>
<proteinExistence type="predicted"/>
<dbReference type="AlphaFoldDB" id="A0A9P4K497"/>
<reference evidence="3" key="1">
    <citation type="journal article" date="2020" name="Stud. Mycol.">
        <title>101 Dothideomycetes genomes: A test case for predicting lifestyles and emergence of pathogens.</title>
        <authorList>
            <person name="Haridas S."/>
            <person name="Albert R."/>
            <person name="Binder M."/>
            <person name="Bloem J."/>
            <person name="LaButti K."/>
            <person name="Salamov A."/>
            <person name="Andreopoulos B."/>
            <person name="Baker S."/>
            <person name="Barry K."/>
            <person name="Bills G."/>
            <person name="Bluhm B."/>
            <person name="Cannon C."/>
            <person name="Castanera R."/>
            <person name="Culley D."/>
            <person name="Daum C."/>
            <person name="Ezra D."/>
            <person name="Gonzalez J."/>
            <person name="Henrissat B."/>
            <person name="Kuo A."/>
            <person name="Liang C."/>
            <person name="Lipzen A."/>
            <person name="Lutzoni F."/>
            <person name="Magnuson J."/>
            <person name="Mondo S."/>
            <person name="Nolan M."/>
            <person name="Ohm R."/>
            <person name="Pangilinan J."/>
            <person name="Park H.-J."/>
            <person name="Ramirez L."/>
            <person name="Alfaro M."/>
            <person name="Sun H."/>
            <person name="Tritt A."/>
            <person name="Yoshinaga Y."/>
            <person name="Zwiers L.-H."/>
            <person name="Turgeon B."/>
            <person name="Goodwin S."/>
            <person name="Spatafora J."/>
            <person name="Crous P."/>
            <person name="Grigoriev I."/>
        </authorList>
    </citation>
    <scope>NUCLEOTIDE SEQUENCE [LARGE SCALE GENOMIC DNA]</scope>
    <source>
        <strain evidence="3">CBS 304.66</strain>
    </source>
</reference>
<comment type="caution">
    <text evidence="2">The sequence shown here is derived from an EMBL/GenBank/DDBJ whole genome shotgun (WGS) entry which is preliminary data.</text>
</comment>
<sequence length="252" mass="28050">MARETTVVRKRRHWSAVGSFVSNTRWLLPYDRLVWFARMNDHSQTTIVVKCHPQLRECAANNCIATLKRRAAGVKPRLGKQRCRFLGPRWCRASRPSSTRANDGAPCAQPLIKPHSLPARQAFLPSALYAAHWAPSAPAEHTRVRDGEKCGQQTSTKETRKPPDQGAYQGPLPAVSIPEGSALSSKERQQTDADSSSIRLLALPPGIILGESLSVAARPCSERRALKQELFDDSIPLKRRRILPSRERPQIG</sequence>
<evidence type="ECO:0000313" key="3">
    <source>
        <dbReference type="Proteomes" id="UP000800093"/>
    </source>
</evidence>
<accession>A0A9P4K497</accession>
<evidence type="ECO:0000256" key="1">
    <source>
        <dbReference type="SAM" id="MobiDB-lite"/>
    </source>
</evidence>
<dbReference type="EMBL" id="ML986654">
    <property type="protein sequence ID" value="KAF2261606.1"/>
    <property type="molecule type" value="Genomic_DNA"/>
</dbReference>
<keyword evidence="3" id="KW-1185">Reference proteome</keyword>
<gene>
    <name evidence="2" type="ORF">CC78DRAFT_546534</name>
</gene>
<dbReference type="Proteomes" id="UP000800093">
    <property type="component" value="Unassembled WGS sequence"/>
</dbReference>
<organism evidence="2 3">
    <name type="scientific">Lojkania enalia</name>
    <dbReference type="NCBI Taxonomy" id="147567"/>
    <lineage>
        <taxon>Eukaryota</taxon>
        <taxon>Fungi</taxon>
        <taxon>Dikarya</taxon>
        <taxon>Ascomycota</taxon>
        <taxon>Pezizomycotina</taxon>
        <taxon>Dothideomycetes</taxon>
        <taxon>Pleosporomycetidae</taxon>
        <taxon>Pleosporales</taxon>
        <taxon>Pleosporales incertae sedis</taxon>
        <taxon>Lojkania</taxon>
    </lineage>
</organism>
<feature type="region of interest" description="Disordered" evidence="1">
    <location>
        <begin position="137"/>
        <end position="197"/>
    </location>
</feature>
<name>A0A9P4K497_9PLEO</name>
<evidence type="ECO:0000313" key="2">
    <source>
        <dbReference type="EMBL" id="KAF2261606.1"/>
    </source>
</evidence>
<feature type="compositionally biased region" description="Basic and acidic residues" evidence="1">
    <location>
        <begin position="140"/>
        <end position="149"/>
    </location>
</feature>